<keyword evidence="2" id="KW-0238">DNA-binding</keyword>
<dbReference type="InterPro" id="IPR011711">
    <property type="entry name" value="GntR_C"/>
</dbReference>
<keyword evidence="6" id="KW-1185">Reference proteome</keyword>
<dbReference type="RefSeq" id="WP_062132718.1">
    <property type="nucleotide sequence ID" value="NZ_LRBG01000037.1"/>
</dbReference>
<dbReference type="SMART" id="SM00345">
    <property type="entry name" value="HTH_GNTR"/>
    <property type="match status" value="1"/>
</dbReference>
<sequence>MNSPLPVRRTRRRAENVFDWLSEQIRSGALKPGDQLPTEFDLMRTQEVSRAVAREAVQRLRMSGLIETRQGMGSYVLDAGAAPPTVELTGGAARTRRDVLAILELRICIETESAGLAAQRASRQDLAAIKAALDDLDAHASAGVDAAPYDFQFHIQIARATGNPFFVDVLSQLDPSFAPRPRLDPSSYASRVNSEHLNIYEAISRGDVDGARAAMHMHLSNSRARLRSAEGAG</sequence>
<evidence type="ECO:0000256" key="2">
    <source>
        <dbReference type="ARBA" id="ARBA00023125"/>
    </source>
</evidence>
<dbReference type="STRING" id="1399968.CI15_25010"/>
<comment type="caution">
    <text evidence="5">The sequence shown here is derived from an EMBL/GenBank/DDBJ whole genome shotgun (WGS) entry which is preliminary data.</text>
</comment>
<dbReference type="PANTHER" id="PTHR43537:SF5">
    <property type="entry name" value="UXU OPERON TRANSCRIPTIONAL REGULATOR"/>
    <property type="match status" value="1"/>
</dbReference>
<protein>
    <recommendedName>
        <fullName evidence="4">HTH gntR-type domain-containing protein</fullName>
    </recommendedName>
</protein>
<evidence type="ECO:0000313" key="5">
    <source>
        <dbReference type="EMBL" id="KXU83805.1"/>
    </source>
</evidence>
<dbReference type="PRINTS" id="PR00035">
    <property type="entry name" value="HTHGNTR"/>
</dbReference>
<keyword evidence="1" id="KW-0805">Transcription regulation</keyword>
<dbReference type="Gene3D" id="1.20.120.530">
    <property type="entry name" value="GntR ligand-binding domain-like"/>
    <property type="match status" value="1"/>
</dbReference>
<dbReference type="AlphaFoldDB" id="A0A149PFF8"/>
<dbReference type="CDD" id="cd07377">
    <property type="entry name" value="WHTH_GntR"/>
    <property type="match status" value="1"/>
</dbReference>
<dbReference type="PANTHER" id="PTHR43537">
    <property type="entry name" value="TRANSCRIPTIONAL REGULATOR, GNTR FAMILY"/>
    <property type="match status" value="1"/>
</dbReference>
<evidence type="ECO:0000259" key="4">
    <source>
        <dbReference type="PROSITE" id="PS50949"/>
    </source>
</evidence>
<dbReference type="InterPro" id="IPR000524">
    <property type="entry name" value="Tscrpt_reg_HTH_GntR"/>
</dbReference>
<dbReference type="InterPro" id="IPR036388">
    <property type="entry name" value="WH-like_DNA-bd_sf"/>
</dbReference>
<dbReference type="PROSITE" id="PS50949">
    <property type="entry name" value="HTH_GNTR"/>
    <property type="match status" value="1"/>
</dbReference>
<dbReference type="GO" id="GO:0003677">
    <property type="term" value="F:DNA binding"/>
    <property type="evidence" value="ECO:0007669"/>
    <property type="project" value="UniProtKB-KW"/>
</dbReference>
<proteinExistence type="predicted"/>
<dbReference type="SMART" id="SM00895">
    <property type="entry name" value="FCD"/>
    <property type="match status" value="1"/>
</dbReference>
<evidence type="ECO:0000313" key="6">
    <source>
        <dbReference type="Proteomes" id="UP000075613"/>
    </source>
</evidence>
<dbReference type="SUPFAM" id="SSF48008">
    <property type="entry name" value="GntR ligand-binding domain-like"/>
    <property type="match status" value="1"/>
</dbReference>
<feature type="domain" description="HTH gntR-type" evidence="4">
    <location>
        <begin position="11"/>
        <end position="79"/>
    </location>
</feature>
<dbReference type="Pfam" id="PF07729">
    <property type="entry name" value="FCD"/>
    <property type="match status" value="1"/>
</dbReference>
<dbReference type="Proteomes" id="UP000075613">
    <property type="component" value="Unassembled WGS sequence"/>
</dbReference>
<dbReference type="SUPFAM" id="SSF46785">
    <property type="entry name" value="Winged helix' DNA-binding domain"/>
    <property type="match status" value="1"/>
</dbReference>
<dbReference type="Pfam" id="PF00392">
    <property type="entry name" value="GntR"/>
    <property type="match status" value="1"/>
</dbReference>
<gene>
    <name evidence="5" type="ORF">CI15_25010</name>
</gene>
<dbReference type="Gene3D" id="1.10.10.10">
    <property type="entry name" value="Winged helix-like DNA-binding domain superfamily/Winged helix DNA-binding domain"/>
    <property type="match status" value="1"/>
</dbReference>
<evidence type="ECO:0000256" key="3">
    <source>
        <dbReference type="ARBA" id="ARBA00023163"/>
    </source>
</evidence>
<reference evidence="5 6" key="1">
    <citation type="journal article" date="2015" name="Int. J. Syst. Evol. Microbiol.">
        <title>Burkholderia monticola sp. nov., isolated from mountain soil.</title>
        <authorList>
            <person name="Baek I."/>
            <person name="Seo B."/>
            <person name="Lee I."/>
            <person name="Yi H."/>
            <person name="Chun J."/>
        </authorList>
    </citation>
    <scope>NUCLEOTIDE SEQUENCE [LARGE SCALE GENOMIC DNA]</scope>
    <source>
        <strain evidence="5 6">JC2948</strain>
    </source>
</reference>
<dbReference type="InterPro" id="IPR036390">
    <property type="entry name" value="WH_DNA-bd_sf"/>
</dbReference>
<dbReference type="EMBL" id="LRBG01000037">
    <property type="protein sequence ID" value="KXU83805.1"/>
    <property type="molecule type" value="Genomic_DNA"/>
</dbReference>
<dbReference type="GO" id="GO:0003700">
    <property type="term" value="F:DNA-binding transcription factor activity"/>
    <property type="evidence" value="ECO:0007669"/>
    <property type="project" value="InterPro"/>
</dbReference>
<name>A0A149PFF8_9BURK</name>
<keyword evidence="3" id="KW-0804">Transcription</keyword>
<dbReference type="OrthoDB" id="7363114at2"/>
<dbReference type="InterPro" id="IPR008920">
    <property type="entry name" value="TF_FadR/GntR_C"/>
</dbReference>
<accession>A0A149PFF8</accession>
<evidence type="ECO:0000256" key="1">
    <source>
        <dbReference type="ARBA" id="ARBA00023015"/>
    </source>
</evidence>
<organism evidence="5 6">
    <name type="scientific">Paraburkholderia monticola</name>
    <dbReference type="NCBI Taxonomy" id="1399968"/>
    <lineage>
        <taxon>Bacteria</taxon>
        <taxon>Pseudomonadati</taxon>
        <taxon>Pseudomonadota</taxon>
        <taxon>Betaproteobacteria</taxon>
        <taxon>Burkholderiales</taxon>
        <taxon>Burkholderiaceae</taxon>
        <taxon>Paraburkholderia</taxon>
    </lineage>
</organism>